<dbReference type="AlphaFoldDB" id="A0AAP2WQ64"/>
<dbReference type="EC" id="2.6.1.9" evidence="11"/>
<dbReference type="InterPro" id="IPR015422">
    <property type="entry name" value="PyrdxlP-dep_Trfase_small"/>
</dbReference>
<evidence type="ECO:0000256" key="11">
    <source>
        <dbReference type="HAMAP-Rule" id="MF_01023"/>
    </source>
</evidence>
<keyword evidence="5 11" id="KW-0032">Aminotransferase</keyword>
<feature type="modified residue" description="N6-(pyridoxal phosphate)lysine" evidence="11">
    <location>
        <position position="217"/>
    </location>
</feature>
<keyword evidence="9 11" id="KW-0368">Histidine biosynthesis</keyword>
<keyword evidence="7 11" id="KW-0808">Transferase</keyword>
<dbReference type="InterPro" id="IPR004839">
    <property type="entry name" value="Aminotransferase_I/II_large"/>
</dbReference>
<dbReference type="EMBL" id="JAJAXM010000008">
    <property type="protein sequence ID" value="MCG9025543.1"/>
    <property type="molecule type" value="Genomic_DNA"/>
</dbReference>
<dbReference type="NCBIfam" id="TIGR01141">
    <property type="entry name" value="hisC"/>
    <property type="match status" value="1"/>
</dbReference>
<comment type="pathway">
    <text evidence="2 11">Amino-acid biosynthesis; L-histidine biosynthesis; L-histidine from 5-phospho-alpha-D-ribose 1-diphosphate: step 7/9.</text>
</comment>
<dbReference type="Pfam" id="PF00155">
    <property type="entry name" value="Aminotran_1_2"/>
    <property type="match status" value="1"/>
</dbReference>
<dbReference type="PANTHER" id="PTHR42885">
    <property type="entry name" value="HISTIDINOL-PHOSPHATE AMINOTRANSFERASE-RELATED"/>
    <property type="match status" value="1"/>
</dbReference>
<dbReference type="SUPFAM" id="SSF53383">
    <property type="entry name" value="PLP-dependent transferases"/>
    <property type="match status" value="1"/>
</dbReference>
<evidence type="ECO:0000256" key="9">
    <source>
        <dbReference type="ARBA" id="ARBA00023102"/>
    </source>
</evidence>
<comment type="subunit">
    <text evidence="4 11">Homodimer.</text>
</comment>
<evidence type="ECO:0000256" key="5">
    <source>
        <dbReference type="ARBA" id="ARBA00022576"/>
    </source>
</evidence>
<protein>
    <recommendedName>
        <fullName evidence="11">Histidinol-phosphate aminotransferase</fullName>
        <ecNumber evidence="11">2.6.1.9</ecNumber>
    </recommendedName>
    <alternativeName>
        <fullName evidence="11">Imidazole acetol-phosphate transaminase</fullName>
    </alternativeName>
</protein>
<evidence type="ECO:0000256" key="8">
    <source>
        <dbReference type="ARBA" id="ARBA00022898"/>
    </source>
</evidence>
<proteinExistence type="inferred from homology"/>
<dbReference type="GO" id="GO:0030170">
    <property type="term" value="F:pyridoxal phosphate binding"/>
    <property type="evidence" value="ECO:0007669"/>
    <property type="project" value="InterPro"/>
</dbReference>
<dbReference type="GO" id="GO:0000105">
    <property type="term" value="P:L-histidine biosynthetic process"/>
    <property type="evidence" value="ECO:0007669"/>
    <property type="project" value="UniProtKB-UniRule"/>
</dbReference>
<evidence type="ECO:0000256" key="6">
    <source>
        <dbReference type="ARBA" id="ARBA00022605"/>
    </source>
</evidence>
<evidence type="ECO:0000313" key="14">
    <source>
        <dbReference type="Proteomes" id="UP001200247"/>
    </source>
</evidence>
<dbReference type="InterPro" id="IPR015424">
    <property type="entry name" value="PyrdxlP-dep_Trfase"/>
</dbReference>
<comment type="caution">
    <text evidence="13">The sequence shown here is derived from an EMBL/GenBank/DDBJ whole genome shotgun (WGS) entry which is preliminary data.</text>
</comment>
<comment type="cofactor">
    <cofactor evidence="1 11">
        <name>pyridoxal 5'-phosphate</name>
        <dbReference type="ChEBI" id="CHEBI:597326"/>
    </cofactor>
</comment>
<dbReference type="InterPro" id="IPR015421">
    <property type="entry name" value="PyrdxlP-dep_Trfase_major"/>
</dbReference>
<dbReference type="HAMAP" id="MF_01023">
    <property type="entry name" value="HisC_aminotrans_2"/>
    <property type="match status" value="1"/>
</dbReference>
<keyword evidence="6 11" id="KW-0028">Amino-acid biosynthesis</keyword>
<dbReference type="Gene3D" id="3.40.640.10">
    <property type="entry name" value="Type I PLP-dependent aspartate aminotransferase-like (Major domain)"/>
    <property type="match status" value="1"/>
</dbReference>
<comment type="similarity">
    <text evidence="3 11">Belongs to the class-II pyridoxal-phosphate-dependent aminotransferase family. Histidinol-phosphate aminotransferase subfamily.</text>
</comment>
<evidence type="ECO:0000313" key="13">
    <source>
        <dbReference type="EMBL" id="MCG9025543.1"/>
    </source>
</evidence>
<evidence type="ECO:0000256" key="10">
    <source>
        <dbReference type="ARBA" id="ARBA00047481"/>
    </source>
</evidence>
<accession>A0AAP2WQ64</accession>
<gene>
    <name evidence="11 13" type="primary">hisC</name>
    <name evidence="13" type="ORF">LH440_06430</name>
</gene>
<dbReference type="GO" id="GO:0004400">
    <property type="term" value="F:histidinol-phosphate transaminase activity"/>
    <property type="evidence" value="ECO:0007669"/>
    <property type="project" value="UniProtKB-UniRule"/>
</dbReference>
<evidence type="ECO:0000256" key="1">
    <source>
        <dbReference type="ARBA" id="ARBA00001933"/>
    </source>
</evidence>
<comment type="catalytic activity">
    <reaction evidence="10 11">
        <text>L-histidinol phosphate + 2-oxoglutarate = 3-(imidazol-4-yl)-2-oxopropyl phosphate + L-glutamate</text>
        <dbReference type="Rhea" id="RHEA:23744"/>
        <dbReference type="ChEBI" id="CHEBI:16810"/>
        <dbReference type="ChEBI" id="CHEBI:29985"/>
        <dbReference type="ChEBI" id="CHEBI:57766"/>
        <dbReference type="ChEBI" id="CHEBI:57980"/>
        <dbReference type="EC" id="2.6.1.9"/>
    </reaction>
</comment>
<evidence type="ECO:0000256" key="4">
    <source>
        <dbReference type="ARBA" id="ARBA00011738"/>
    </source>
</evidence>
<organism evidence="13 14">
    <name type="scientific">Laribacter hongkongensis</name>
    <dbReference type="NCBI Taxonomy" id="168471"/>
    <lineage>
        <taxon>Bacteria</taxon>
        <taxon>Pseudomonadati</taxon>
        <taxon>Pseudomonadota</taxon>
        <taxon>Betaproteobacteria</taxon>
        <taxon>Neisseriales</taxon>
        <taxon>Aquaspirillaceae</taxon>
        <taxon>Laribacter</taxon>
    </lineage>
</organism>
<keyword evidence="8 11" id="KW-0663">Pyridoxal phosphate</keyword>
<evidence type="ECO:0000256" key="7">
    <source>
        <dbReference type="ARBA" id="ARBA00022679"/>
    </source>
</evidence>
<dbReference type="InterPro" id="IPR005861">
    <property type="entry name" value="HisP_aminotrans"/>
</dbReference>
<dbReference type="Gene3D" id="3.90.1150.10">
    <property type="entry name" value="Aspartate Aminotransferase, domain 1"/>
    <property type="match status" value="1"/>
</dbReference>
<sequence>MTMAATDWVRPEIAELSAYHVAPARDMRKLDAMENPYELPAALRDELAQELAQAALNRYPDPSGGGLKEELAAAFGVPAGMPLLLGNGSDEIITLITQTLARPGATVLSVEPAFVMYRMNAVFSGMRYVSVPLTDEFALDLPAMLAAIEAHQPAVVFVAYPNNPTGPRFARDEVIRIIEAAPGLVVVDEAYAAFADDSFLPDVGRWPNLVVMRTLSKLGLAGIRLGFAAGTPEWISQLDKVRPPYNVNLLTQVTARFALRHLEVFAAQAATLCQERGRLLAALLELPNVRVWPSEANFLTLRLPDARAAFAALQSAGILVKNLHGVHPLLDNCLRLTIGTPDDNAAMLAVLSSMKS</sequence>
<evidence type="ECO:0000256" key="2">
    <source>
        <dbReference type="ARBA" id="ARBA00005011"/>
    </source>
</evidence>
<dbReference type="PANTHER" id="PTHR42885:SF2">
    <property type="entry name" value="HISTIDINOL-PHOSPHATE AMINOTRANSFERASE"/>
    <property type="match status" value="1"/>
</dbReference>
<evidence type="ECO:0000259" key="12">
    <source>
        <dbReference type="Pfam" id="PF00155"/>
    </source>
</evidence>
<reference evidence="13 14" key="1">
    <citation type="submission" date="2021-10" db="EMBL/GenBank/DDBJ databases">
        <title>Whole-genome sequencing analysis of Laribacter hongkongensis: virulence gene profiles, carbohydrate-active enzyme prediction, and antimicrobial resistance characterization.</title>
        <authorList>
            <person name="Yuan P."/>
            <person name="Zhan Y."/>
            <person name="Chen D."/>
        </authorList>
    </citation>
    <scope>NUCLEOTIDE SEQUENCE [LARGE SCALE GENOMIC DNA]</scope>
    <source>
        <strain evidence="13 14">W67</strain>
    </source>
</reference>
<evidence type="ECO:0000256" key="3">
    <source>
        <dbReference type="ARBA" id="ARBA00007970"/>
    </source>
</evidence>
<feature type="domain" description="Aminotransferase class I/classII large" evidence="12">
    <location>
        <begin position="27"/>
        <end position="346"/>
    </location>
</feature>
<dbReference type="CDD" id="cd00609">
    <property type="entry name" value="AAT_like"/>
    <property type="match status" value="1"/>
</dbReference>
<dbReference type="Proteomes" id="UP001200247">
    <property type="component" value="Unassembled WGS sequence"/>
</dbReference>
<name>A0AAP2WQ64_9NEIS</name>